<organism evidence="1 2">
    <name type="scientific">Sphingomonas paeninsulae</name>
    <dbReference type="NCBI Taxonomy" id="2319844"/>
    <lineage>
        <taxon>Bacteria</taxon>
        <taxon>Pseudomonadati</taxon>
        <taxon>Pseudomonadota</taxon>
        <taxon>Alphaproteobacteria</taxon>
        <taxon>Sphingomonadales</taxon>
        <taxon>Sphingomonadaceae</taxon>
        <taxon>Sphingomonas</taxon>
    </lineage>
</organism>
<gene>
    <name evidence="1" type="ORF">D3Y57_06115</name>
</gene>
<dbReference type="KEGG" id="spha:D3Y57_06115"/>
<dbReference type="RefSeq" id="WP_121152250.1">
    <property type="nucleotide sequence ID" value="NZ_CP032829.1"/>
</dbReference>
<dbReference type="AlphaFoldDB" id="A0A494TKI2"/>
<name>A0A494TKI2_SPHPE</name>
<dbReference type="Proteomes" id="UP000276254">
    <property type="component" value="Chromosome"/>
</dbReference>
<sequence length="66" mass="7447">MAKMLEQFTVKRAKDGFLLTIEDESGSVTKLLADEDQLVEIVDEIERAQELEEADGDEDDADEDDE</sequence>
<keyword evidence="2" id="KW-1185">Reference proteome</keyword>
<proteinExistence type="predicted"/>
<evidence type="ECO:0000313" key="1">
    <source>
        <dbReference type="EMBL" id="AYJ85625.1"/>
    </source>
</evidence>
<reference evidence="1 2" key="1">
    <citation type="submission" date="2018-09" db="EMBL/GenBank/DDBJ databases">
        <title>Sphingomonas peninsula sp. nov., isolated from fildes peninsula, Antarctic soil.</title>
        <authorList>
            <person name="Yingchao G."/>
        </authorList>
    </citation>
    <scope>NUCLEOTIDE SEQUENCE [LARGE SCALE GENOMIC DNA]</scope>
    <source>
        <strain evidence="1 2">YZ-8</strain>
    </source>
</reference>
<accession>A0A494TKI2</accession>
<evidence type="ECO:0000313" key="2">
    <source>
        <dbReference type="Proteomes" id="UP000276254"/>
    </source>
</evidence>
<protein>
    <submittedName>
        <fullName evidence="1">Uncharacterized protein</fullName>
    </submittedName>
</protein>
<dbReference type="EMBL" id="CP032829">
    <property type="protein sequence ID" value="AYJ85625.1"/>
    <property type="molecule type" value="Genomic_DNA"/>
</dbReference>